<feature type="domain" description="PGG" evidence="3">
    <location>
        <begin position="288"/>
        <end position="387"/>
    </location>
</feature>
<dbReference type="InterPro" id="IPR026961">
    <property type="entry name" value="PGG_dom"/>
</dbReference>
<evidence type="ECO:0000259" key="3">
    <source>
        <dbReference type="Pfam" id="PF13962"/>
    </source>
</evidence>
<dbReference type="EMBL" id="LIHL02000002">
    <property type="protein sequence ID" value="KAF5477635.1"/>
    <property type="molecule type" value="Genomic_DNA"/>
</dbReference>
<keyword evidence="2" id="KW-0472">Membrane</keyword>
<dbReference type="InterPro" id="IPR002110">
    <property type="entry name" value="Ankyrin_rpt"/>
</dbReference>
<feature type="repeat" description="ANK" evidence="1">
    <location>
        <begin position="70"/>
        <end position="97"/>
    </location>
</feature>
<dbReference type="Gramene" id="Jr02_11650_p1">
    <property type="protein sequence ID" value="cds.Jr02_11650_p1"/>
    <property type="gene ID" value="Jr02_11650"/>
</dbReference>
<keyword evidence="2" id="KW-1133">Transmembrane helix</keyword>
<dbReference type="Proteomes" id="UP000619265">
    <property type="component" value="Unassembled WGS sequence"/>
</dbReference>
<evidence type="ECO:0000313" key="4">
    <source>
        <dbReference type="EMBL" id="KAF5477635.1"/>
    </source>
</evidence>
<evidence type="ECO:0000256" key="1">
    <source>
        <dbReference type="PROSITE-ProRule" id="PRU00023"/>
    </source>
</evidence>
<reference evidence="4" key="1">
    <citation type="submission" date="2015-10" db="EMBL/GenBank/DDBJ databases">
        <authorList>
            <person name="Martinez-Garcia P.J."/>
            <person name="Crepeau M.W."/>
            <person name="Puiu D."/>
            <person name="Gonzalez-Ibeas D."/>
            <person name="Whalen J."/>
            <person name="Stevens K."/>
            <person name="Paul R."/>
            <person name="Butterfield T."/>
            <person name="Britton M."/>
            <person name="Reagan R."/>
            <person name="Chakraborty S."/>
            <person name="Walawage S.L."/>
            <person name="Vasquez-Gross H.A."/>
            <person name="Cardeno C."/>
            <person name="Famula R."/>
            <person name="Pratt K."/>
            <person name="Kuruganti S."/>
            <person name="Aradhya M.K."/>
            <person name="Leslie C.A."/>
            <person name="Dandekar A.M."/>
            <person name="Salzberg S.L."/>
            <person name="Wegrzyn J.L."/>
            <person name="Langley C.H."/>
            <person name="Neale D.B."/>
        </authorList>
    </citation>
    <scope>NUCLEOTIDE SEQUENCE</scope>
    <source>
        <tissue evidence="4">Leaves</tissue>
    </source>
</reference>
<feature type="transmembrane region" description="Helical" evidence="2">
    <location>
        <begin position="416"/>
        <end position="442"/>
    </location>
</feature>
<dbReference type="InterPro" id="IPR036770">
    <property type="entry name" value="Ankyrin_rpt-contain_sf"/>
</dbReference>
<feature type="transmembrane region" description="Helical" evidence="2">
    <location>
        <begin position="362"/>
        <end position="383"/>
    </location>
</feature>
<dbReference type="SUPFAM" id="SSF48403">
    <property type="entry name" value="Ankyrin repeat"/>
    <property type="match status" value="1"/>
</dbReference>
<sequence length="472" mass="53882">MDPELKRAAEEGNIELLYDSIRKHAKVLDDINEISFVDTPLHAAASAGQTRFAMEIAMLKPSFATKLNQDGFTPMHLALQYDHTDLVLRLIDVDKDLVRVQGKGGATPLHYVAQTGNLHLLHAFLQVCPNSLEVVTTQRETALHIALKHNSFDAFEYLVGWLRRAWFRHADSWERKLLNWRDDEGNTTLHIAVSRNLPQVVKCLVKCASVEKNIKNSEGYTALDILQHQLMLQVHDYEDINDLLRRAGALSALFVPDEVPSLTDYFRSPISIYERFYIRKFRQRTKLTNEVRNLLLVAATLVIAVAYQAAVCPPGGVWQADNSHPGIDQFNTTNKIKANNDHEVSQPPHHAGTVVMSTSNSFLFFISNSLMFYITGMTMIFLLPSGFTRILFHIPLAFLVLCYNISMFTIFPTARIPYLVLLLFCGSFQFWSILPTIITVSANRTTERLRRLRWTFLPITELLDPNYSWFSW</sequence>
<dbReference type="Gene3D" id="1.25.40.20">
    <property type="entry name" value="Ankyrin repeat-containing domain"/>
    <property type="match status" value="1"/>
</dbReference>
<evidence type="ECO:0000313" key="5">
    <source>
        <dbReference type="Proteomes" id="UP000619265"/>
    </source>
</evidence>
<dbReference type="PROSITE" id="PS50297">
    <property type="entry name" value="ANK_REP_REGION"/>
    <property type="match status" value="1"/>
</dbReference>
<gene>
    <name evidence="4" type="ORF">F2P56_004255</name>
</gene>
<keyword evidence="1" id="KW-0040">ANK repeat</keyword>
<dbReference type="Pfam" id="PF13857">
    <property type="entry name" value="Ank_5"/>
    <property type="match status" value="1"/>
</dbReference>
<dbReference type="PANTHER" id="PTHR24128:SF24">
    <property type="entry name" value="ANKYRIN REPEAT PROTEIN"/>
    <property type="match status" value="1"/>
</dbReference>
<reference evidence="4" key="2">
    <citation type="submission" date="2020-03" db="EMBL/GenBank/DDBJ databases">
        <title>Walnut 2.0.</title>
        <authorList>
            <person name="Marrano A."/>
            <person name="Britton M."/>
            <person name="Zimin A.V."/>
            <person name="Zaini P.A."/>
            <person name="Workman R."/>
            <person name="Puiu D."/>
            <person name="Bianco L."/>
            <person name="Allen B.J."/>
            <person name="Troggio M."/>
            <person name="Leslie C.A."/>
            <person name="Timp W."/>
            <person name="Dendekar A."/>
            <person name="Salzberg S.L."/>
            <person name="Neale D.B."/>
        </authorList>
    </citation>
    <scope>NUCLEOTIDE SEQUENCE</scope>
    <source>
        <tissue evidence="4">Leaves</tissue>
    </source>
</reference>
<keyword evidence="2" id="KW-0812">Transmembrane</keyword>
<accession>A0A834D643</accession>
<dbReference type="Pfam" id="PF12796">
    <property type="entry name" value="Ank_2"/>
    <property type="match status" value="2"/>
</dbReference>
<feature type="transmembrane region" description="Helical" evidence="2">
    <location>
        <begin position="390"/>
        <end position="410"/>
    </location>
</feature>
<proteinExistence type="predicted"/>
<evidence type="ECO:0000256" key="2">
    <source>
        <dbReference type="SAM" id="Phobius"/>
    </source>
</evidence>
<dbReference type="PROSITE" id="PS50088">
    <property type="entry name" value="ANK_REPEAT"/>
    <property type="match status" value="1"/>
</dbReference>
<comment type="caution">
    <text evidence="4">The sequence shown here is derived from an EMBL/GenBank/DDBJ whole genome shotgun (WGS) entry which is preliminary data.</text>
</comment>
<dbReference type="AlphaFoldDB" id="A0A834D643"/>
<dbReference type="Pfam" id="PF13962">
    <property type="entry name" value="PGG"/>
    <property type="match status" value="1"/>
</dbReference>
<feature type="transmembrane region" description="Helical" evidence="2">
    <location>
        <begin position="291"/>
        <end position="310"/>
    </location>
</feature>
<protein>
    <recommendedName>
        <fullName evidence="3">PGG domain-containing protein</fullName>
    </recommendedName>
</protein>
<organism evidence="4 5">
    <name type="scientific">Juglans regia</name>
    <name type="common">English walnut</name>
    <dbReference type="NCBI Taxonomy" id="51240"/>
    <lineage>
        <taxon>Eukaryota</taxon>
        <taxon>Viridiplantae</taxon>
        <taxon>Streptophyta</taxon>
        <taxon>Embryophyta</taxon>
        <taxon>Tracheophyta</taxon>
        <taxon>Spermatophyta</taxon>
        <taxon>Magnoliopsida</taxon>
        <taxon>eudicotyledons</taxon>
        <taxon>Gunneridae</taxon>
        <taxon>Pentapetalae</taxon>
        <taxon>rosids</taxon>
        <taxon>fabids</taxon>
        <taxon>Fagales</taxon>
        <taxon>Juglandaceae</taxon>
        <taxon>Juglans</taxon>
    </lineage>
</organism>
<dbReference type="SMART" id="SM00248">
    <property type="entry name" value="ANK"/>
    <property type="match status" value="5"/>
</dbReference>
<name>A0A834D643_JUGRE</name>
<dbReference type="PANTHER" id="PTHR24128">
    <property type="entry name" value="HOMEOBOX PROTEIN WARIAI"/>
    <property type="match status" value="1"/>
</dbReference>